<gene>
    <name evidence="1" type="ORF">LTS18_008472</name>
</gene>
<proteinExistence type="predicted"/>
<dbReference type="EMBL" id="JAWDJW010002210">
    <property type="protein sequence ID" value="KAK3078094.1"/>
    <property type="molecule type" value="Genomic_DNA"/>
</dbReference>
<protein>
    <submittedName>
        <fullName evidence="1">Uncharacterized protein</fullName>
    </submittedName>
</protein>
<keyword evidence="2" id="KW-1185">Reference proteome</keyword>
<evidence type="ECO:0000313" key="1">
    <source>
        <dbReference type="EMBL" id="KAK3078094.1"/>
    </source>
</evidence>
<dbReference type="Proteomes" id="UP001186974">
    <property type="component" value="Unassembled WGS sequence"/>
</dbReference>
<accession>A0ACC3DN85</accession>
<reference evidence="1" key="1">
    <citation type="submission" date="2024-09" db="EMBL/GenBank/DDBJ databases">
        <title>Black Yeasts Isolated from many extreme environments.</title>
        <authorList>
            <person name="Coleine C."/>
            <person name="Stajich J.E."/>
            <person name="Selbmann L."/>
        </authorList>
    </citation>
    <scope>NUCLEOTIDE SEQUENCE</scope>
    <source>
        <strain evidence="1">CCFEE 5737</strain>
    </source>
</reference>
<name>A0ACC3DN85_9PEZI</name>
<comment type="caution">
    <text evidence="1">The sequence shown here is derived from an EMBL/GenBank/DDBJ whole genome shotgun (WGS) entry which is preliminary data.</text>
</comment>
<evidence type="ECO:0000313" key="2">
    <source>
        <dbReference type="Proteomes" id="UP001186974"/>
    </source>
</evidence>
<organism evidence="1 2">
    <name type="scientific">Coniosporium uncinatum</name>
    <dbReference type="NCBI Taxonomy" id="93489"/>
    <lineage>
        <taxon>Eukaryota</taxon>
        <taxon>Fungi</taxon>
        <taxon>Dikarya</taxon>
        <taxon>Ascomycota</taxon>
        <taxon>Pezizomycotina</taxon>
        <taxon>Dothideomycetes</taxon>
        <taxon>Dothideomycetes incertae sedis</taxon>
        <taxon>Coniosporium</taxon>
    </lineage>
</organism>
<sequence length="176" mass="19633">MCQILHDCLLSLMSVFIAVALIILGINAFRWTDDDTVIHGHGLTAVAFDLLYLLASLSISAVFVFTFIKARGTRLSEGLIWLPVLASFLCARSLLNVIERFTWDWELGALAQSDAGEIVIMVLEYFFTFWIFFGTLKVASLPALERGNATEICDEVATEPQKETDRFLYGDIENSG</sequence>